<evidence type="ECO:0000313" key="2">
    <source>
        <dbReference type="Proteomes" id="UP000002408"/>
    </source>
</evidence>
<dbReference type="KEGG" id="mbn:Mboo_0399"/>
<dbReference type="HOGENOM" id="CLU_159743_1_1_2"/>
<gene>
    <name evidence="1" type="ordered locus">Mboo_0399</name>
</gene>
<accession>A7I5A8</accession>
<dbReference type="eggNOG" id="arCOG05148">
    <property type="taxonomic scope" value="Archaea"/>
</dbReference>
<dbReference type="EMBL" id="CP000780">
    <property type="protein sequence ID" value="ABS54919.1"/>
    <property type="molecule type" value="Genomic_DNA"/>
</dbReference>
<dbReference type="Proteomes" id="UP000002408">
    <property type="component" value="Chromosome"/>
</dbReference>
<sequence length="91" mass="10538">MMISGTKTAHSPQLDTVLMVESFIQEHSGEYKKRALWENLPRKMMYQTFSTIIGYLTDSGKIAADKEGKICWIYNPELIKRLLDNSDLKIR</sequence>
<evidence type="ECO:0000313" key="1">
    <source>
        <dbReference type="EMBL" id="ABS54919.1"/>
    </source>
</evidence>
<reference evidence="2" key="1">
    <citation type="journal article" date="2015" name="Microbiology">
        <title>Genome of Methanoregula boonei 6A8 reveals adaptations to oligotrophic peatland environments.</title>
        <authorList>
            <person name="Braeuer S."/>
            <person name="Cadillo-Quiroz H."/>
            <person name="Kyrpides N."/>
            <person name="Woyke T."/>
            <person name="Goodwin L."/>
            <person name="Detter C."/>
            <person name="Podell S."/>
            <person name="Yavitt J.B."/>
            <person name="Zinder S.H."/>
        </authorList>
    </citation>
    <scope>NUCLEOTIDE SEQUENCE [LARGE SCALE GENOMIC DNA]</scope>
    <source>
        <strain evidence="2">DSM 21154 / JCM 14090 / 6A8</strain>
    </source>
</reference>
<proteinExistence type="predicted"/>
<protein>
    <submittedName>
        <fullName evidence="1">Uncharacterized protein</fullName>
    </submittedName>
</protein>
<name>A7I5A8_METB6</name>
<dbReference type="STRING" id="456442.Mboo_0399"/>
<dbReference type="AlphaFoldDB" id="A7I5A8"/>
<keyword evidence="2" id="KW-1185">Reference proteome</keyword>
<organism evidence="1 2">
    <name type="scientific">Methanoregula boonei (strain DSM 21154 / JCM 14090 / 6A8)</name>
    <dbReference type="NCBI Taxonomy" id="456442"/>
    <lineage>
        <taxon>Archaea</taxon>
        <taxon>Methanobacteriati</taxon>
        <taxon>Methanobacteriota</taxon>
        <taxon>Stenosarchaea group</taxon>
        <taxon>Methanomicrobia</taxon>
        <taxon>Methanomicrobiales</taxon>
        <taxon>Methanoregulaceae</taxon>
        <taxon>Methanoregula</taxon>
    </lineage>
</organism>